<accession>A0ABM6R238</accession>
<dbReference type="EMBL" id="CP025738">
    <property type="protein sequence ID" value="AUO47499.1"/>
    <property type="molecule type" value="Genomic_DNA"/>
</dbReference>
<dbReference type="Pfam" id="PF01593">
    <property type="entry name" value="Amino_oxidase"/>
    <property type="match status" value="1"/>
</dbReference>
<dbReference type="SUPFAM" id="SSF51905">
    <property type="entry name" value="FAD/NAD(P)-binding domain"/>
    <property type="match status" value="1"/>
</dbReference>
<evidence type="ECO:0000313" key="2">
    <source>
        <dbReference type="EMBL" id="AUO47499.1"/>
    </source>
</evidence>
<dbReference type="RefSeq" id="WP_080569996.1">
    <property type="nucleotide sequence ID" value="NC_016830.1"/>
</dbReference>
<gene>
    <name evidence="2" type="ORF">C1C98_19670</name>
</gene>
<evidence type="ECO:0000259" key="1">
    <source>
        <dbReference type="Pfam" id="PF01593"/>
    </source>
</evidence>
<evidence type="ECO:0000313" key="3">
    <source>
        <dbReference type="Proteomes" id="UP000235315"/>
    </source>
</evidence>
<reference evidence="2 3" key="1">
    <citation type="submission" date="2018-01" db="EMBL/GenBank/DDBJ databases">
        <title>Tropical forage species Digitaria eriantha prevents oxidative stress under low temperature conditions by the incorporation of polyhydroxybutyrate-producing endophytic bacteria.</title>
        <authorList>
            <person name="Stritzler M."/>
            <person name="Ayub N."/>
        </authorList>
    </citation>
    <scope>NUCLEOTIDE SEQUENCE [LARGE SCALE GENOMIC DNA]</scope>
    <source>
        <strain evidence="2 3">FR1</strain>
    </source>
</reference>
<dbReference type="InterPro" id="IPR050464">
    <property type="entry name" value="Zeta_carotene_desat/Oxidored"/>
</dbReference>
<dbReference type="Gene3D" id="3.50.50.60">
    <property type="entry name" value="FAD/NAD(P)-binding domain"/>
    <property type="match status" value="1"/>
</dbReference>
<dbReference type="PANTHER" id="PTHR42923">
    <property type="entry name" value="PROTOPORPHYRINOGEN OXIDASE"/>
    <property type="match status" value="1"/>
</dbReference>
<organism evidence="2 3">
    <name type="scientific">Pseudomonas ogarae (strain DSM 112162 / CECT 30235 / F113)</name>
    <dbReference type="NCBI Taxonomy" id="1114970"/>
    <lineage>
        <taxon>Bacteria</taxon>
        <taxon>Pseudomonadati</taxon>
        <taxon>Pseudomonadota</taxon>
        <taxon>Gammaproteobacteria</taxon>
        <taxon>Pseudomonadales</taxon>
        <taxon>Pseudomonadaceae</taxon>
        <taxon>Pseudomonas</taxon>
    </lineage>
</organism>
<dbReference type="InterPro" id="IPR002937">
    <property type="entry name" value="Amino_oxidase"/>
</dbReference>
<protein>
    <submittedName>
        <fullName evidence="2">FAD-dependent oxidoreductase</fullName>
    </submittedName>
</protein>
<dbReference type="PANTHER" id="PTHR42923:SF17">
    <property type="entry name" value="AMINE OXIDASE DOMAIN-CONTAINING PROTEIN"/>
    <property type="match status" value="1"/>
</dbReference>
<name>A0ABM6R238_PSEO1</name>
<keyword evidence="3" id="KW-1185">Reference proteome</keyword>
<dbReference type="InterPro" id="IPR036188">
    <property type="entry name" value="FAD/NAD-bd_sf"/>
</dbReference>
<feature type="domain" description="Amine oxidase" evidence="1">
    <location>
        <begin position="14"/>
        <end position="273"/>
    </location>
</feature>
<dbReference type="Proteomes" id="UP000235315">
    <property type="component" value="Chromosome"/>
</dbReference>
<sequence>MKRERIAIIGGGAAGTTAAWQLHTLHDVTLFEAGPRLGGHAYTHHFTVGEDMLHVDMGVEYFNERLAPNLFAMLQQLGIDTYIAPMSFRAAFPGVDKTWSNLHGQGRLRGELADEIDRFHLDMTKVLSDGDPRYKKLNIGEFLTERNYSEAFQQQALLPLLTTFSGCNAPSLEYTLMYVAISFNMSLLSFFTPGVWRKAKGGIDGYLLQLGELLGERVRLACPIRQVRKDTGRGWLVETEQGDIEPFDSVVFATHADVTLKLLEAPTAAQRDILSRFDYVQTRSVLHNDEQVLVEGRRGEYCEFSLPPGLNGADHGQLTRINNALAPYAHVREPVLVTFDPKQMIGPERQIHEQHWKLPKLRPVDFYQKLRYRRIQGLGKLWYCGTDTSLTGHEGAVVSGLVIAHRLGVDHPFADNNLAAIQFNVIKDLMGVHRPSERFKAAMGNLLFAAAKGSSLHRSQTHKFIKDVIV</sequence>
<proteinExistence type="predicted"/>